<name>C0QTJ6_PERMH</name>
<feature type="transmembrane region" description="Helical" evidence="8">
    <location>
        <begin position="128"/>
        <end position="146"/>
    </location>
</feature>
<dbReference type="Gene3D" id="1.20.1530.20">
    <property type="match status" value="1"/>
</dbReference>
<comment type="similarity">
    <text evidence="2">Belongs to the auxin efflux carrier (TC 2.A.69) family.</text>
</comment>
<feature type="transmembrane region" description="Helical" evidence="8">
    <location>
        <begin position="35"/>
        <end position="52"/>
    </location>
</feature>
<feature type="transmembrane region" description="Helical" evidence="8">
    <location>
        <begin position="6"/>
        <end position="23"/>
    </location>
</feature>
<dbReference type="RefSeq" id="WP_015898844.1">
    <property type="nucleotide sequence ID" value="NC_012440.1"/>
</dbReference>
<gene>
    <name evidence="9" type="ordered locus">PERMA_0215</name>
</gene>
<dbReference type="InterPro" id="IPR004776">
    <property type="entry name" value="Mem_transp_PIN-like"/>
</dbReference>
<dbReference type="STRING" id="123214.PERMA_0215"/>
<evidence type="ECO:0000256" key="2">
    <source>
        <dbReference type="ARBA" id="ARBA00010145"/>
    </source>
</evidence>
<keyword evidence="7 8" id="KW-0472">Membrane</keyword>
<evidence type="ECO:0000256" key="6">
    <source>
        <dbReference type="ARBA" id="ARBA00022989"/>
    </source>
</evidence>
<dbReference type="PaxDb" id="123214-PERMA_0215"/>
<dbReference type="KEGG" id="pmx:PERMA_0215"/>
<evidence type="ECO:0000256" key="4">
    <source>
        <dbReference type="ARBA" id="ARBA00022475"/>
    </source>
</evidence>
<feature type="transmembrane region" description="Helical" evidence="8">
    <location>
        <begin position="217"/>
        <end position="241"/>
    </location>
</feature>
<organism evidence="9 10">
    <name type="scientific">Persephonella marina (strain DSM 14350 / EX-H1)</name>
    <dbReference type="NCBI Taxonomy" id="123214"/>
    <lineage>
        <taxon>Bacteria</taxon>
        <taxon>Pseudomonadati</taxon>
        <taxon>Aquificota</taxon>
        <taxon>Aquificia</taxon>
        <taxon>Aquificales</taxon>
        <taxon>Hydrogenothermaceae</taxon>
        <taxon>Persephonella</taxon>
    </lineage>
</organism>
<keyword evidence="4" id="KW-1003">Cell membrane</keyword>
<feature type="transmembrane region" description="Helical" evidence="8">
    <location>
        <begin position="58"/>
        <end position="78"/>
    </location>
</feature>
<evidence type="ECO:0000256" key="5">
    <source>
        <dbReference type="ARBA" id="ARBA00022692"/>
    </source>
</evidence>
<evidence type="ECO:0000256" key="8">
    <source>
        <dbReference type="SAM" id="Phobius"/>
    </source>
</evidence>
<feature type="transmembrane region" description="Helical" evidence="8">
    <location>
        <begin position="90"/>
        <end position="113"/>
    </location>
</feature>
<feature type="transmembrane region" description="Helical" evidence="8">
    <location>
        <begin position="184"/>
        <end position="205"/>
    </location>
</feature>
<evidence type="ECO:0000256" key="7">
    <source>
        <dbReference type="ARBA" id="ARBA00023136"/>
    </source>
</evidence>
<dbReference type="EMBL" id="CP001230">
    <property type="protein sequence ID" value="ACO04740.1"/>
    <property type="molecule type" value="Genomic_DNA"/>
</dbReference>
<keyword evidence="5 8" id="KW-0812">Transmembrane</keyword>
<keyword evidence="6 8" id="KW-1133">Transmembrane helix</keyword>
<dbReference type="PANTHER" id="PTHR36838:SF1">
    <property type="entry name" value="SLR1864 PROTEIN"/>
    <property type="match status" value="1"/>
</dbReference>
<dbReference type="PANTHER" id="PTHR36838">
    <property type="entry name" value="AUXIN EFFLUX CARRIER FAMILY PROTEIN"/>
    <property type="match status" value="1"/>
</dbReference>
<reference evidence="9 10" key="1">
    <citation type="journal article" date="2009" name="J. Bacteriol.">
        <title>Complete and draft genome sequences of six members of the Aquificales.</title>
        <authorList>
            <person name="Reysenbach A.L."/>
            <person name="Hamamura N."/>
            <person name="Podar M."/>
            <person name="Griffiths E."/>
            <person name="Ferreira S."/>
            <person name="Hochstein R."/>
            <person name="Heidelberg J."/>
            <person name="Johnson J."/>
            <person name="Mead D."/>
            <person name="Pohorille A."/>
            <person name="Sarmiento M."/>
            <person name="Schweighofer K."/>
            <person name="Seshadri R."/>
            <person name="Voytek M.A."/>
        </authorList>
    </citation>
    <scope>NUCLEOTIDE SEQUENCE [LARGE SCALE GENOMIC DNA]</scope>
    <source>
        <strain evidence="10">DSM 14350 / EX-H1</strain>
    </source>
</reference>
<feature type="transmembrane region" description="Helical" evidence="8">
    <location>
        <begin position="158"/>
        <end position="178"/>
    </location>
</feature>
<feature type="transmembrane region" description="Helical" evidence="8">
    <location>
        <begin position="247"/>
        <end position="268"/>
    </location>
</feature>
<dbReference type="GO" id="GO:0055085">
    <property type="term" value="P:transmembrane transport"/>
    <property type="evidence" value="ECO:0007669"/>
    <property type="project" value="InterPro"/>
</dbReference>
<keyword evidence="10" id="KW-1185">Reference proteome</keyword>
<dbReference type="HOGENOM" id="CLU_056175_5_0_0"/>
<evidence type="ECO:0000313" key="9">
    <source>
        <dbReference type="EMBL" id="ACO04740.1"/>
    </source>
</evidence>
<sequence length="302" mass="33692">MLENLFSVLLFFISGYLSRKLRIFDERSADTLIKFIIYIAFPALVIYNVYYLDIKRSFILVILGGWLVIIFSIAVSYIAGKLMRLNRVTLASFVMMASFGNTSFLGFPFQIALLREEGLRYAVVFDQLASFLPVSLISPFILSFGQSSEKIGIDIKKVLTFPPFIALLGAFLIKNIYIPEFVLGSLKMLGMTVIPLALFSVGINLRFSKVRGRLKDIIAVISIKMLMIPVLTVLVLYILSVNPDTEWLSFIIEISMPPMVLASILVIGAGLDRDLAVSSVGIGIIISFITVPLIFYITKAFL</sequence>
<dbReference type="InterPro" id="IPR038770">
    <property type="entry name" value="Na+/solute_symporter_sf"/>
</dbReference>
<evidence type="ECO:0000256" key="1">
    <source>
        <dbReference type="ARBA" id="ARBA00004651"/>
    </source>
</evidence>
<dbReference type="eggNOG" id="COG0679">
    <property type="taxonomic scope" value="Bacteria"/>
</dbReference>
<comment type="subcellular location">
    <subcellularLocation>
        <location evidence="1">Cell membrane</location>
        <topology evidence="1">Multi-pass membrane protein</topology>
    </subcellularLocation>
</comment>
<protein>
    <submittedName>
        <fullName evidence="9">Putative integral membrane protein</fullName>
    </submittedName>
</protein>
<dbReference type="Pfam" id="PF03547">
    <property type="entry name" value="Mem_trans"/>
    <property type="match status" value="1"/>
</dbReference>
<keyword evidence="3" id="KW-0813">Transport</keyword>
<dbReference type="OrthoDB" id="9786183at2"/>
<proteinExistence type="inferred from homology"/>
<evidence type="ECO:0000256" key="3">
    <source>
        <dbReference type="ARBA" id="ARBA00022448"/>
    </source>
</evidence>
<dbReference type="Proteomes" id="UP000001366">
    <property type="component" value="Chromosome"/>
</dbReference>
<feature type="transmembrane region" description="Helical" evidence="8">
    <location>
        <begin position="275"/>
        <end position="297"/>
    </location>
</feature>
<dbReference type="AlphaFoldDB" id="C0QTJ6"/>
<accession>C0QTJ6</accession>
<dbReference type="GO" id="GO:0005886">
    <property type="term" value="C:plasma membrane"/>
    <property type="evidence" value="ECO:0007669"/>
    <property type="project" value="UniProtKB-SubCell"/>
</dbReference>
<evidence type="ECO:0000313" key="10">
    <source>
        <dbReference type="Proteomes" id="UP000001366"/>
    </source>
</evidence>